<feature type="region of interest" description="Disordered" evidence="1">
    <location>
        <begin position="79"/>
        <end position="139"/>
    </location>
</feature>
<keyword evidence="3" id="KW-1185">Reference proteome</keyword>
<gene>
    <name evidence="2" type="ORF">SK128_011480</name>
</gene>
<accession>A0AAN9ACJ9</accession>
<organism evidence="2 3">
    <name type="scientific">Halocaridina rubra</name>
    <name type="common">Hawaiian red shrimp</name>
    <dbReference type="NCBI Taxonomy" id="373956"/>
    <lineage>
        <taxon>Eukaryota</taxon>
        <taxon>Metazoa</taxon>
        <taxon>Ecdysozoa</taxon>
        <taxon>Arthropoda</taxon>
        <taxon>Crustacea</taxon>
        <taxon>Multicrustacea</taxon>
        <taxon>Malacostraca</taxon>
        <taxon>Eumalacostraca</taxon>
        <taxon>Eucarida</taxon>
        <taxon>Decapoda</taxon>
        <taxon>Pleocyemata</taxon>
        <taxon>Caridea</taxon>
        <taxon>Atyoidea</taxon>
        <taxon>Atyidae</taxon>
        <taxon>Halocaridina</taxon>
    </lineage>
</organism>
<protein>
    <submittedName>
        <fullName evidence="2">Uncharacterized protein</fullName>
    </submittedName>
</protein>
<sequence>MFLFVLTENAYGDNGAVTGPLITTPAGGGHGFVSIDGRKTYFDLFPSATESLGPTQGQTVGTGVGIVIPEVDIVGEGGHGGFYEVKPLQEQPTASSPVRGGGYAPTQPPLPTPTQTSARPKPLVRKPTYNRKPIQPPIR</sequence>
<dbReference type="Proteomes" id="UP001381693">
    <property type="component" value="Unassembled WGS sequence"/>
</dbReference>
<reference evidence="2 3" key="1">
    <citation type="submission" date="2023-11" db="EMBL/GenBank/DDBJ databases">
        <title>Halocaridina rubra genome assembly.</title>
        <authorList>
            <person name="Smith C."/>
        </authorList>
    </citation>
    <scope>NUCLEOTIDE SEQUENCE [LARGE SCALE GENOMIC DNA]</scope>
    <source>
        <strain evidence="2">EP-1</strain>
        <tissue evidence="2">Whole</tissue>
    </source>
</reference>
<dbReference type="AlphaFoldDB" id="A0AAN9ACJ9"/>
<dbReference type="EMBL" id="JAXCGZ010007551">
    <property type="protein sequence ID" value="KAK7079297.1"/>
    <property type="molecule type" value="Genomic_DNA"/>
</dbReference>
<evidence type="ECO:0000256" key="1">
    <source>
        <dbReference type="SAM" id="MobiDB-lite"/>
    </source>
</evidence>
<proteinExistence type="predicted"/>
<evidence type="ECO:0000313" key="3">
    <source>
        <dbReference type="Proteomes" id="UP001381693"/>
    </source>
</evidence>
<evidence type="ECO:0000313" key="2">
    <source>
        <dbReference type="EMBL" id="KAK7079297.1"/>
    </source>
</evidence>
<comment type="caution">
    <text evidence="2">The sequence shown here is derived from an EMBL/GenBank/DDBJ whole genome shotgun (WGS) entry which is preliminary data.</text>
</comment>
<name>A0AAN9ACJ9_HALRR</name>